<evidence type="ECO:0000259" key="10">
    <source>
        <dbReference type="Pfam" id="PF02866"/>
    </source>
</evidence>
<dbReference type="Pfam" id="PF02866">
    <property type="entry name" value="Ldh_1_C"/>
    <property type="match status" value="1"/>
</dbReference>
<dbReference type="InterPro" id="IPR022383">
    <property type="entry name" value="Lactate/malate_DH_C"/>
</dbReference>
<dbReference type="Gene3D" id="3.40.50.720">
    <property type="entry name" value="NAD(P)-binding Rossmann-like Domain"/>
    <property type="match status" value="2"/>
</dbReference>
<sequence>MLSRLLRSRVPLVHQDMKHLATTNRLSLNVVVCGASGGIGQPLSLLLKQSTLIKELALYDTVHSMGVAADLSHVPTLAKVKGFVGRDQLKDALKGAQVVVIPAGMPRKPGMTRDDLFDTNASIIKEITEGIGQPLSLLLKQSTLIKELALYDTVHSMGVAADLSHVPTLAKVKGFVGRDQLKDALKGAQVVVIPAGMPRKPGMTRDDLFDTNASIIKEITEGIAEAAPKAIIAVITNPINSTLPIAAEVMKKAGVFYPKRLIGITTLDVIRARTFIAEAKGFDPMHINVPVIGGHAGTTIIPLVSRATPSVTFPQDELEALTKKIQEAGTEVVKAKAGAGSATLSMAHAGALFVIDLCRAMVGDANIVHCAFVPSDVTELEYFATPVLLGPKGVQKNLGIGKLSDYEAKQMQEAIPIIKKSIQRGVEFVKKG</sequence>
<dbReference type="InterPro" id="IPR010097">
    <property type="entry name" value="Malate_DH_type1"/>
</dbReference>
<dbReference type="GO" id="GO:0006099">
    <property type="term" value="P:tricarboxylic acid cycle"/>
    <property type="evidence" value="ECO:0007669"/>
    <property type="project" value="UniProtKB-KW"/>
</dbReference>
<dbReference type="InterPro" id="IPR001252">
    <property type="entry name" value="Malate_DH_AS"/>
</dbReference>
<reference evidence="11" key="1">
    <citation type="submission" date="2015-11" db="EMBL/GenBank/DDBJ databases">
        <title>De novo transcriptome assembly of four potential Pierce s Disease insect vectors from Arizona vineyards.</title>
        <authorList>
            <person name="Tassone E.E."/>
        </authorList>
    </citation>
    <scope>NUCLEOTIDE SEQUENCE</scope>
</reference>
<dbReference type="SUPFAM" id="SSF51735">
    <property type="entry name" value="NAD(P)-binding Rossmann-fold domains"/>
    <property type="match status" value="2"/>
</dbReference>
<dbReference type="PANTHER" id="PTHR11540:SF16">
    <property type="entry name" value="MALATE DEHYDROGENASE, MITOCHONDRIAL"/>
    <property type="match status" value="1"/>
</dbReference>
<evidence type="ECO:0000256" key="5">
    <source>
        <dbReference type="ARBA" id="ARBA00022532"/>
    </source>
</evidence>
<comment type="subunit">
    <text evidence="2">Homodimer.</text>
</comment>
<keyword evidence="6" id="KW-0560">Oxidoreductase</keyword>
<dbReference type="InterPro" id="IPR015955">
    <property type="entry name" value="Lactate_DH/Glyco_Ohase_4_C"/>
</dbReference>
<comment type="catalytic activity">
    <reaction evidence="8">
        <text>(S)-malate + NAD(+) = oxaloacetate + NADH + H(+)</text>
        <dbReference type="Rhea" id="RHEA:21432"/>
        <dbReference type="ChEBI" id="CHEBI:15378"/>
        <dbReference type="ChEBI" id="CHEBI:15589"/>
        <dbReference type="ChEBI" id="CHEBI:16452"/>
        <dbReference type="ChEBI" id="CHEBI:57540"/>
        <dbReference type="ChEBI" id="CHEBI:57945"/>
        <dbReference type="EC" id="1.1.1.37"/>
    </reaction>
</comment>
<dbReference type="PANTHER" id="PTHR11540">
    <property type="entry name" value="MALATE AND LACTATE DEHYDROGENASE"/>
    <property type="match status" value="1"/>
</dbReference>
<organism evidence="11">
    <name type="scientific">Homalodisca liturata</name>
    <dbReference type="NCBI Taxonomy" id="320908"/>
    <lineage>
        <taxon>Eukaryota</taxon>
        <taxon>Metazoa</taxon>
        <taxon>Ecdysozoa</taxon>
        <taxon>Arthropoda</taxon>
        <taxon>Hexapoda</taxon>
        <taxon>Insecta</taxon>
        <taxon>Pterygota</taxon>
        <taxon>Neoptera</taxon>
        <taxon>Paraneoptera</taxon>
        <taxon>Hemiptera</taxon>
        <taxon>Auchenorrhyncha</taxon>
        <taxon>Membracoidea</taxon>
        <taxon>Cicadellidae</taxon>
        <taxon>Cicadellinae</taxon>
        <taxon>Proconiini</taxon>
        <taxon>Homalodisca</taxon>
    </lineage>
</organism>
<evidence type="ECO:0000256" key="7">
    <source>
        <dbReference type="ARBA" id="ARBA00023027"/>
    </source>
</evidence>
<dbReference type="Gene3D" id="3.90.110.10">
    <property type="entry name" value="Lactate dehydrogenase/glycoside hydrolase, family 4, C-terminal"/>
    <property type="match status" value="1"/>
</dbReference>
<accession>A0A1B6HD97</accession>
<dbReference type="PROSITE" id="PS00068">
    <property type="entry name" value="MDH"/>
    <property type="match status" value="1"/>
</dbReference>
<name>A0A1B6HD97_9HEMI</name>
<protein>
    <recommendedName>
        <fullName evidence="4">Malate dehydrogenase, mitochondrial</fullName>
        <ecNumber evidence="3">1.1.1.37</ecNumber>
    </recommendedName>
</protein>
<evidence type="ECO:0000256" key="8">
    <source>
        <dbReference type="ARBA" id="ARBA00048313"/>
    </source>
</evidence>
<dbReference type="AlphaFoldDB" id="A0A1B6HD97"/>
<evidence type="ECO:0000256" key="6">
    <source>
        <dbReference type="ARBA" id="ARBA00023002"/>
    </source>
</evidence>
<dbReference type="EC" id="1.1.1.37" evidence="3"/>
<evidence type="ECO:0000259" key="9">
    <source>
        <dbReference type="Pfam" id="PF00056"/>
    </source>
</evidence>
<dbReference type="InterPro" id="IPR001236">
    <property type="entry name" value="Lactate/malate_DH_N"/>
</dbReference>
<dbReference type="FunFam" id="3.40.50.720:FF:000013">
    <property type="entry name" value="Malate dehydrogenase"/>
    <property type="match status" value="1"/>
</dbReference>
<dbReference type="GO" id="GO:0006108">
    <property type="term" value="P:malate metabolic process"/>
    <property type="evidence" value="ECO:0007669"/>
    <property type="project" value="InterPro"/>
</dbReference>
<evidence type="ECO:0000256" key="1">
    <source>
        <dbReference type="ARBA" id="ARBA00008824"/>
    </source>
</evidence>
<dbReference type="FunFam" id="3.90.110.10:FF:000001">
    <property type="entry name" value="Malate dehydrogenase"/>
    <property type="match status" value="1"/>
</dbReference>
<dbReference type="FunFam" id="3.40.50.720:FF:000268">
    <property type="entry name" value="Malate dehydrogenase"/>
    <property type="match status" value="1"/>
</dbReference>
<evidence type="ECO:0000313" key="11">
    <source>
        <dbReference type="EMBL" id="JAS72658.1"/>
    </source>
</evidence>
<dbReference type="InterPro" id="IPR036291">
    <property type="entry name" value="NAD(P)-bd_dom_sf"/>
</dbReference>
<feature type="domain" description="Lactate/malate dehydrogenase N-terminal" evidence="9">
    <location>
        <begin position="130"/>
        <end position="263"/>
    </location>
</feature>
<keyword evidence="5" id="KW-0816">Tricarboxylic acid cycle</keyword>
<dbReference type="GO" id="GO:0005739">
    <property type="term" value="C:mitochondrion"/>
    <property type="evidence" value="ECO:0007669"/>
    <property type="project" value="TreeGrafter"/>
</dbReference>
<proteinExistence type="inferred from homology"/>
<dbReference type="SUPFAM" id="SSF56327">
    <property type="entry name" value="LDH C-terminal domain-like"/>
    <property type="match status" value="1"/>
</dbReference>
<keyword evidence="7" id="KW-0520">NAD</keyword>
<evidence type="ECO:0000256" key="2">
    <source>
        <dbReference type="ARBA" id="ARBA00011738"/>
    </source>
</evidence>
<feature type="domain" description="Lactate/malate dehydrogenase C-terminal" evidence="10">
    <location>
        <begin position="265"/>
        <end position="429"/>
    </location>
</feature>
<comment type="similarity">
    <text evidence="1">Belongs to the LDH/MDH superfamily. MDH type 1 family.</text>
</comment>
<dbReference type="Pfam" id="PF00056">
    <property type="entry name" value="Ldh_1_N"/>
    <property type="match status" value="1"/>
</dbReference>
<gene>
    <name evidence="11" type="ORF">g.8976</name>
</gene>
<evidence type="ECO:0000256" key="4">
    <source>
        <dbReference type="ARBA" id="ARBA00016075"/>
    </source>
</evidence>
<dbReference type="NCBIfam" id="TIGR01772">
    <property type="entry name" value="MDH_euk_gproteo"/>
    <property type="match status" value="1"/>
</dbReference>
<dbReference type="EMBL" id="GECU01035048">
    <property type="protein sequence ID" value="JAS72658.1"/>
    <property type="molecule type" value="Transcribed_RNA"/>
</dbReference>
<dbReference type="CDD" id="cd01337">
    <property type="entry name" value="MDH_glyoxysomal_mitochondrial"/>
    <property type="match status" value="1"/>
</dbReference>
<dbReference type="GO" id="GO:0030060">
    <property type="term" value="F:L-malate dehydrogenase (NAD+) activity"/>
    <property type="evidence" value="ECO:0007669"/>
    <property type="project" value="UniProtKB-EC"/>
</dbReference>
<evidence type="ECO:0000256" key="3">
    <source>
        <dbReference type="ARBA" id="ARBA00012995"/>
    </source>
</evidence>